<gene>
    <name evidence="1" type="ORF">OHB29_04395</name>
</gene>
<organism evidence="1 2">
    <name type="scientific">Streptomyces violaceus</name>
    <name type="common">Streptomyces venezuelae</name>
    <dbReference type="NCBI Taxonomy" id="1936"/>
    <lineage>
        <taxon>Bacteria</taxon>
        <taxon>Bacillati</taxon>
        <taxon>Actinomycetota</taxon>
        <taxon>Actinomycetes</taxon>
        <taxon>Kitasatosporales</taxon>
        <taxon>Streptomycetaceae</taxon>
        <taxon>Streptomyces</taxon>
    </lineage>
</organism>
<evidence type="ECO:0000313" key="1">
    <source>
        <dbReference type="EMBL" id="WUG92321.1"/>
    </source>
</evidence>
<accession>A0ABZ1NKV8</accession>
<keyword evidence="2" id="KW-1185">Reference proteome</keyword>
<dbReference type="Proteomes" id="UP001341259">
    <property type="component" value="Chromosome"/>
</dbReference>
<evidence type="ECO:0000313" key="2">
    <source>
        <dbReference type="Proteomes" id="UP001341259"/>
    </source>
</evidence>
<name>A0ABZ1NKV8_STRVL</name>
<dbReference type="RefSeq" id="WP_328336743.1">
    <property type="nucleotide sequence ID" value="NZ_CP107906.1"/>
</dbReference>
<dbReference type="EMBL" id="CP107906">
    <property type="protein sequence ID" value="WUG92321.1"/>
    <property type="molecule type" value="Genomic_DNA"/>
</dbReference>
<proteinExistence type="predicted"/>
<reference evidence="1 2" key="1">
    <citation type="submission" date="2022-10" db="EMBL/GenBank/DDBJ databases">
        <title>The complete genomes of actinobacterial strains from the NBC collection.</title>
        <authorList>
            <person name="Joergensen T.S."/>
            <person name="Alvarez Arevalo M."/>
            <person name="Sterndorff E.B."/>
            <person name="Faurdal D."/>
            <person name="Vuksanovic O."/>
            <person name="Mourched A.-S."/>
            <person name="Charusanti P."/>
            <person name="Shaw S."/>
            <person name="Blin K."/>
            <person name="Weber T."/>
        </authorList>
    </citation>
    <scope>NUCLEOTIDE SEQUENCE [LARGE SCALE GENOMIC DNA]</scope>
    <source>
        <strain evidence="1 2">NBC_00456</strain>
    </source>
</reference>
<protein>
    <submittedName>
        <fullName evidence="1">Uncharacterized protein</fullName>
    </submittedName>
</protein>
<sequence>MSGGSYNYLFTAQDLEDLHNRRHDLEEMANRLSGLGYAQDAARETEELLVLFRQWETRAAVRMRRLEDVWHAVEWWDSNDSSETRVHEALAIYRGDHDDAGEPRA</sequence>